<accession>A6FYE6</accession>
<dbReference type="RefSeq" id="WP_006969495.1">
    <property type="nucleotide sequence ID" value="NZ_ABCS01000003.1"/>
</dbReference>
<keyword evidence="3" id="KW-1185">Reference proteome</keyword>
<name>A6FYE6_9BACT</name>
<keyword evidence="1" id="KW-1133">Transmembrane helix</keyword>
<proteinExistence type="predicted"/>
<feature type="transmembrane region" description="Helical" evidence="1">
    <location>
        <begin position="108"/>
        <end position="132"/>
    </location>
</feature>
<dbReference type="EMBL" id="ABCS01000003">
    <property type="protein sequence ID" value="EDM81525.1"/>
    <property type="molecule type" value="Genomic_DNA"/>
</dbReference>
<protein>
    <submittedName>
        <fullName evidence="2">Uncharacterized protein</fullName>
    </submittedName>
</protein>
<dbReference type="AlphaFoldDB" id="A6FYE6"/>
<keyword evidence="1" id="KW-0472">Membrane</keyword>
<sequence>MLAEAAAARRLAPARDAVVARLADRERSASARALLSGTFPELLGRLGELGHQGGEGYRSPARVPRSLVSLDSQRAPEPIRALVASHRAGTRAQRFGALAQLGAAPATVAATALLGSWAGLAVLLGGLSVLAVQRRLRARCVVAMPFGPTPAWVREIADSPDAPLPLGDRSAPLSPEALELYLCCVRAEQALARAELDEAWAQIEWWFVHRDYRKPPKLSLEPVASALLRVAALSNHAADARALAEVLRAQPRQAKPPRRLTRRTVHGDAPRALALSTAIVYARVGAWSEAARALAEAEGTRGIITSERDDVLHALVAQRVRAMMPSVDPRLCAIAPRTIERVRPWLVRVWPQLVPRSGD</sequence>
<evidence type="ECO:0000313" key="3">
    <source>
        <dbReference type="Proteomes" id="UP000005801"/>
    </source>
</evidence>
<gene>
    <name evidence="2" type="ORF">PPSIR1_40080</name>
</gene>
<comment type="caution">
    <text evidence="2">The sequence shown here is derived from an EMBL/GenBank/DDBJ whole genome shotgun (WGS) entry which is preliminary data.</text>
</comment>
<dbReference type="Proteomes" id="UP000005801">
    <property type="component" value="Unassembled WGS sequence"/>
</dbReference>
<reference evidence="2 3" key="1">
    <citation type="submission" date="2007-06" db="EMBL/GenBank/DDBJ databases">
        <authorList>
            <person name="Shimkets L."/>
            <person name="Ferriera S."/>
            <person name="Johnson J."/>
            <person name="Kravitz S."/>
            <person name="Beeson K."/>
            <person name="Sutton G."/>
            <person name="Rogers Y.-H."/>
            <person name="Friedman R."/>
            <person name="Frazier M."/>
            <person name="Venter J.C."/>
        </authorList>
    </citation>
    <scope>NUCLEOTIDE SEQUENCE [LARGE SCALE GENOMIC DNA]</scope>
    <source>
        <strain evidence="2 3">SIR-1</strain>
    </source>
</reference>
<keyword evidence="1" id="KW-0812">Transmembrane</keyword>
<evidence type="ECO:0000313" key="2">
    <source>
        <dbReference type="EMBL" id="EDM81525.1"/>
    </source>
</evidence>
<evidence type="ECO:0000256" key="1">
    <source>
        <dbReference type="SAM" id="Phobius"/>
    </source>
</evidence>
<organism evidence="2 3">
    <name type="scientific">Plesiocystis pacifica SIR-1</name>
    <dbReference type="NCBI Taxonomy" id="391625"/>
    <lineage>
        <taxon>Bacteria</taxon>
        <taxon>Pseudomonadati</taxon>
        <taxon>Myxococcota</taxon>
        <taxon>Polyangia</taxon>
        <taxon>Nannocystales</taxon>
        <taxon>Nannocystaceae</taxon>
        <taxon>Plesiocystis</taxon>
    </lineage>
</organism>